<dbReference type="EMBL" id="CACRXK020007568">
    <property type="protein sequence ID" value="CAB4012589.1"/>
    <property type="molecule type" value="Genomic_DNA"/>
</dbReference>
<reference evidence="1" key="1">
    <citation type="submission" date="2020-04" db="EMBL/GenBank/DDBJ databases">
        <authorList>
            <person name="Alioto T."/>
            <person name="Alioto T."/>
            <person name="Gomez Garrido J."/>
        </authorList>
    </citation>
    <scope>NUCLEOTIDE SEQUENCE</scope>
    <source>
        <strain evidence="1">A484AB</strain>
    </source>
</reference>
<dbReference type="PROSITE" id="PS00141">
    <property type="entry name" value="ASP_PROTEASE"/>
    <property type="match status" value="1"/>
</dbReference>
<dbReference type="GO" id="GO:0003676">
    <property type="term" value="F:nucleic acid binding"/>
    <property type="evidence" value="ECO:0007669"/>
    <property type="project" value="InterPro"/>
</dbReference>
<protein>
    <submittedName>
        <fullName evidence="1">ATP-dependent DNA helicase PIF1</fullName>
    </submittedName>
</protein>
<dbReference type="Gene3D" id="2.40.70.10">
    <property type="entry name" value="Acid Proteases"/>
    <property type="match status" value="1"/>
</dbReference>
<dbReference type="SMART" id="SM00343">
    <property type="entry name" value="ZnF_C2HC"/>
    <property type="match status" value="1"/>
</dbReference>
<dbReference type="Gene3D" id="4.10.60.10">
    <property type="entry name" value="Zinc finger, CCHC-type"/>
    <property type="match status" value="1"/>
</dbReference>
<dbReference type="InterPro" id="IPR021109">
    <property type="entry name" value="Peptidase_aspartic_dom_sf"/>
</dbReference>
<organism evidence="1 2">
    <name type="scientific">Paramuricea clavata</name>
    <name type="common">Red gorgonian</name>
    <name type="synonym">Violescent sea-whip</name>
    <dbReference type="NCBI Taxonomy" id="317549"/>
    <lineage>
        <taxon>Eukaryota</taxon>
        <taxon>Metazoa</taxon>
        <taxon>Cnidaria</taxon>
        <taxon>Anthozoa</taxon>
        <taxon>Octocorallia</taxon>
        <taxon>Malacalcyonacea</taxon>
        <taxon>Plexauridae</taxon>
        <taxon>Paramuricea</taxon>
    </lineage>
</organism>
<dbReference type="OrthoDB" id="115435at2759"/>
<dbReference type="Pfam" id="PF21530">
    <property type="entry name" value="Pif1_2B_dom"/>
    <property type="match status" value="1"/>
</dbReference>
<keyword evidence="1" id="KW-0378">Hydrolase</keyword>
<dbReference type="InterPro" id="IPR036875">
    <property type="entry name" value="Znf_CCHC_sf"/>
</dbReference>
<keyword evidence="1" id="KW-0547">Nucleotide-binding</keyword>
<keyword evidence="1" id="KW-0067">ATP-binding</keyword>
<dbReference type="Proteomes" id="UP001152795">
    <property type="component" value="Unassembled WGS sequence"/>
</dbReference>
<dbReference type="SUPFAM" id="SSF50630">
    <property type="entry name" value="Acid proteases"/>
    <property type="match status" value="1"/>
</dbReference>
<dbReference type="PROSITE" id="PS50158">
    <property type="entry name" value="ZF_CCHC"/>
    <property type="match status" value="1"/>
</dbReference>
<keyword evidence="1" id="KW-0347">Helicase</keyword>
<gene>
    <name evidence="1" type="ORF">PACLA_8A002583</name>
</gene>
<proteinExistence type="predicted"/>
<dbReference type="InterPro" id="IPR001878">
    <property type="entry name" value="Znf_CCHC"/>
</dbReference>
<dbReference type="InterPro" id="IPR049163">
    <property type="entry name" value="Pif1-like_2B_dom"/>
</dbReference>
<dbReference type="InterPro" id="IPR027417">
    <property type="entry name" value="P-loop_NTPase"/>
</dbReference>
<evidence type="ECO:0000313" key="1">
    <source>
        <dbReference type="EMBL" id="CAB4012589.1"/>
    </source>
</evidence>
<dbReference type="InterPro" id="IPR001969">
    <property type="entry name" value="Aspartic_peptidase_AS"/>
</dbReference>
<dbReference type="SUPFAM" id="SSF57756">
    <property type="entry name" value="Retrovirus zinc finger-like domains"/>
    <property type="match status" value="1"/>
</dbReference>
<dbReference type="GO" id="GO:0006508">
    <property type="term" value="P:proteolysis"/>
    <property type="evidence" value="ECO:0007669"/>
    <property type="project" value="InterPro"/>
</dbReference>
<dbReference type="GO" id="GO:0004190">
    <property type="term" value="F:aspartic-type endopeptidase activity"/>
    <property type="evidence" value="ECO:0007669"/>
    <property type="project" value="InterPro"/>
</dbReference>
<accession>A0A6S7I6K1</accession>
<dbReference type="GO" id="GO:0008270">
    <property type="term" value="F:zinc ion binding"/>
    <property type="evidence" value="ECO:0007669"/>
    <property type="project" value="InterPro"/>
</dbReference>
<dbReference type="AlphaFoldDB" id="A0A6S7I6K1"/>
<keyword evidence="2" id="KW-1185">Reference proteome</keyword>
<dbReference type="GO" id="GO:0004386">
    <property type="term" value="F:helicase activity"/>
    <property type="evidence" value="ECO:0007669"/>
    <property type="project" value="UniProtKB-KW"/>
</dbReference>
<evidence type="ECO:0000313" key="2">
    <source>
        <dbReference type="Proteomes" id="UP001152795"/>
    </source>
</evidence>
<comment type="caution">
    <text evidence="1">The sequence shown here is derived from an EMBL/GenBank/DDBJ whole genome shotgun (WGS) entry which is preliminary data.</text>
</comment>
<name>A0A6S7I6K1_PARCT</name>
<dbReference type="PANTHER" id="PTHR47642">
    <property type="entry name" value="ATP-DEPENDENT DNA HELICASE"/>
    <property type="match status" value="1"/>
</dbReference>
<dbReference type="CDD" id="cd18809">
    <property type="entry name" value="SF1_C_RecD"/>
    <property type="match status" value="1"/>
</dbReference>
<dbReference type="SUPFAM" id="SSF52540">
    <property type="entry name" value="P-loop containing nucleoside triphosphate hydrolases"/>
    <property type="match status" value="1"/>
</dbReference>
<dbReference type="InterPro" id="IPR051055">
    <property type="entry name" value="PIF1_helicase"/>
</dbReference>
<sequence length="776" mass="86021">MAEAQAEMEEEDFDLILSLDDTDAEKDDKTSPVIRQSTDAFTINEVIAVLERISSSTIKSEAEIATTILRNTRGEKGSILLCYLEGLMCPVACSETSIDAAMNSLLSHQVVPLVRLDNDEVAKYNYEHLVKLNTPIAEIHARHSSDDAKRVSSQDMLGLHPFILISKGAKVMLTMNLWASVGLCNGSTGTIIDIIYAENHAPPDLPIAVLVKFDNYCGPSFASIPSIVPIPPVTATVNVQDSIHERHQLPLTLAWALSIHKSQGMTLEKAWIDIGKTETTLGMTWTNMDEIGDETAKMEITTSKEGELKTKNKSLIAYLHNLSPKSTKIFWPKTTRAQFDLCCGRTISSGNPYLAGNYIKRNLSKPQFSPFFGFSDGDKNKGVAYNVWRFEVESVIKGAFYPDEVILEQIRRSLQGEAKAKIVGFGSETSCESILGKLNQFYSDVGAATGDKLLAEAYQMKQGENEEVAAFASRLDSCLRWAKRRGTEILPDDESVERQLRMLFWGGIKESIKDKARHKKDNCKTFAELITAARYGEKELGSNHSGWPTEVPTCYRCGQAGHIQIGCRNPPLRRRETNEDLCQEVLSANINAPHLEKSAYVLKELIGDATEAVAFINGHACLALLDTGSQVTSIAKSFYDRHLFNQPIEPIQNIVRVVGAGGQEVPFRGYVTIHVSFPETDVGIRGTLTTLALVVPNNSYNQRVPVIIGTNLVKQCRNACQQIAGQNFLQTAKVSSAWKRVYQFVQSQDRFLQRQDSFGAKSYNFPITKLQKCSTI</sequence>
<dbReference type="CDD" id="cd00303">
    <property type="entry name" value="retropepsin_like"/>
    <property type="match status" value="1"/>
</dbReference>